<comment type="caution">
    <text evidence="4">The sequence shown here is derived from an EMBL/GenBank/DDBJ whole genome shotgun (WGS) entry which is preliminary data.</text>
</comment>
<dbReference type="PANTHER" id="PTHR42078">
    <property type="entry name" value="GLUCAN 1, 4-ALPHA-GLUCOSIDASE"/>
    <property type="match status" value="1"/>
</dbReference>
<dbReference type="OrthoDB" id="5384459at2759"/>
<reference evidence="4 5" key="1">
    <citation type="journal article" date="2016" name="Genome Biol. Evol.">
        <title>Divergent and convergent evolution of fungal pathogenicity.</title>
        <authorList>
            <person name="Shang Y."/>
            <person name="Xiao G."/>
            <person name="Zheng P."/>
            <person name="Cen K."/>
            <person name="Zhan S."/>
            <person name="Wang C."/>
        </authorList>
    </citation>
    <scope>NUCLEOTIDE SEQUENCE [LARGE SCALE GENOMIC DNA]</scope>
    <source>
        <strain evidence="4 5">RCEF 2490</strain>
    </source>
</reference>
<protein>
    <recommendedName>
        <fullName evidence="3">DUF7820 domain-containing protein</fullName>
    </recommendedName>
</protein>
<keyword evidence="2" id="KW-1133">Transmembrane helix</keyword>
<feature type="compositionally biased region" description="Polar residues" evidence="1">
    <location>
        <begin position="131"/>
        <end position="161"/>
    </location>
</feature>
<feature type="domain" description="DUF7820" evidence="3">
    <location>
        <begin position="395"/>
        <end position="591"/>
    </location>
</feature>
<feature type="compositionally biased region" description="Low complexity" evidence="1">
    <location>
        <begin position="577"/>
        <end position="592"/>
    </location>
</feature>
<keyword evidence="5" id="KW-1185">Reference proteome</keyword>
<evidence type="ECO:0000256" key="1">
    <source>
        <dbReference type="SAM" id="MobiDB-lite"/>
    </source>
</evidence>
<dbReference type="Pfam" id="PF25130">
    <property type="entry name" value="DUF7820"/>
    <property type="match status" value="1"/>
</dbReference>
<gene>
    <name evidence="4" type="ORF">AAL_03995</name>
</gene>
<keyword evidence="2" id="KW-0812">Transmembrane</keyword>
<dbReference type="Proteomes" id="UP000078544">
    <property type="component" value="Unassembled WGS sequence"/>
</dbReference>
<feature type="compositionally biased region" description="Low complexity" evidence="1">
    <location>
        <begin position="109"/>
        <end position="122"/>
    </location>
</feature>
<dbReference type="PANTHER" id="PTHR42078:SF1">
    <property type="entry name" value="GLUCAN 1, 4-ALPHA-GLUCOSIDASE"/>
    <property type="match status" value="1"/>
</dbReference>
<proteinExistence type="predicted"/>
<evidence type="ECO:0000259" key="3">
    <source>
        <dbReference type="Pfam" id="PF25130"/>
    </source>
</evidence>
<sequence>MPGGERSSLSERRRSSTWRSSRLLEDDDYDLIAHMVSDGFRPATAHNIRGEGQSMPSFPLHTPDGLSQLSRAPPIAAADSLKGVEEPSRLSVAKPPRLYDSLVLRNDGSESSRNAAQSSSRSSQDDDLHGSLTQPSHPYQLYPQRTQSDATSSTEPLNSEGTYDGPRAPTHPYAMYTQTTATSEDSTQPTIPVGFSSVGDNYSRQLGPEGEEAGDLIGPLGHMEELPPYSRYPQDTYGSKPIQNAHTGALSTGSNTETAAATSSGSSAPRAQPISGAGGIGLATRNPEFSSTEEDLPSAPERSRSLRSVATNESVHDINGAARDVAEKPSQNKWQRRAKKKLWGIVPYWVICLTLSAIIVLGIVMGTVIGTIVTKQRRPPPPQDSLRFDKKRPSTGNIQYLPSPPQDLTPLIVGSWALPSMVVYDQKNSCIADTKLRTAWSCNVPSPWFLMNVSRVPTPDETCNFEMTVSPNPITPKELNFPWGSQPPLIVSPQRLALVTDLQDRSRGPAWFFEMEYNKTVILGEDQIISSSGSPSKRDDDQKGVAAKEGDKPWICTWPNVKLQVFIYANQKDPGQTASATSPAPTSSSSPSPGKPYPRLIKFIDRHDPTNISSATCTKYKIADDEEHREVYMKDGKPVTVGIDEVSKTPKTTISKRRMTSSWPETRPLERRDTDIIPCACVSYSWRL</sequence>
<dbReference type="AlphaFoldDB" id="A0A168CLW9"/>
<organism evidence="4 5">
    <name type="scientific">Moelleriella libera RCEF 2490</name>
    <dbReference type="NCBI Taxonomy" id="1081109"/>
    <lineage>
        <taxon>Eukaryota</taxon>
        <taxon>Fungi</taxon>
        <taxon>Dikarya</taxon>
        <taxon>Ascomycota</taxon>
        <taxon>Pezizomycotina</taxon>
        <taxon>Sordariomycetes</taxon>
        <taxon>Hypocreomycetidae</taxon>
        <taxon>Hypocreales</taxon>
        <taxon>Clavicipitaceae</taxon>
        <taxon>Moelleriella</taxon>
    </lineage>
</organism>
<feature type="region of interest" description="Disordered" evidence="1">
    <location>
        <begin position="105"/>
        <end position="333"/>
    </location>
</feature>
<name>A0A168CLW9_9HYPO</name>
<evidence type="ECO:0000256" key="2">
    <source>
        <dbReference type="SAM" id="Phobius"/>
    </source>
</evidence>
<feature type="compositionally biased region" description="Polar residues" evidence="1">
    <location>
        <begin position="241"/>
        <end position="250"/>
    </location>
</feature>
<feature type="region of interest" description="Disordered" evidence="1">
    <location>
        <begin position="574"/>
        <end position="598"/>
    </location>
</feature>
<dbReference type="InterPro" id="IPR056722">
    <property type="entry name" value="DUF7820"/>
</dbReference>
<feature type="region of interest" description="Disordered" evidence="1">
    <location>
        <begin position="529"/>
        <end position="549"/>
    </location>
</feature>
<feature type="compositionally biased region" description="Basic and acidic residues" evidence="1">
    <location>
        <begin position="536"/>
        <end position="549"/>
    </location>
</feature>
<feature type="region of interest" description="Disordered" evidence="1">
    <location>
        <begin position="43"/>
        <end position="92"/>
    </location>
</feature>
<dbReference type="EMBL" id="AZGY01000007">
    <property type="protein sequence ID" value="KZZ96766.1"/>
    <property type="molecule type" value="Genomic_DNA"/>
</dbReference>
<evidence type="ECO:0000313" key="4">
    <source>
        <dbReference type="EMBL" id="KZZ96766.1"/>
    </source>
</evidence>
<keyword evidence="2" id="KW-0472">Membrane</keyword>
<feature type="compositionally biased region" description="Polar residues" evidence="1">
    <location>
        <begin position="176"/>
        <end position="190"/>
    </location>
</feature>
<dbReference type="STRING" id="1081109.A0A168CLW9"/>
<evidence type="ECO:0000313" key="5">
    <source>
        <dbReference type="Proteomes" id="UP000078544"/>
    </source>
</evidence>
<feature type="compositionally biased region" description="Low complexity" evidence="1">
    <location>
        <begin position="251"/>
        <end position="268"/>
    </location>
</feature>
<feature type="region of interest" description="Disordered" evidence="1">
    <location>
        <begin position="375"/>
        <end position="394"/>
    </location>
</feature>
<accession>A0A168CLW9</accession>
<feature type="transmembrane region" description="Helical" evidence="2">
    <location>
        <begin position="346"/>
        <end position="373"/>
    </location>
</feature>